<gene>
    <name evidence="2" type="ORF">DS957_003510</name>
</gene>
<feature type="coiled-coil region" evidence="1">
    <location>
        <begin position="159"/>
        <end position="207"/>
    </location>
</feature>
<evidence type="ECO:0000313" key="3">
    <source>
        <dbReference type="Proteomes" id="UP000253437"/>
    </source>
</evidence>
<organism evidence="2 3">
    <name type="scientific">Vibrio harveyi</name>
    <name type="common">Beneckea harveyi</name>
    <dbReference type="NCBI Taxonomy" id="669"/>
    <lineage>
        <taxon>Bacteria</taxon>
        <taxon>Pseudomonadati</taxon>
        <taxon>Pseudomonadota</taxon>
        <taxon>Gammaproteobacteria</taxon>
        <taxon>Vibrionales</taxon>
        <taxon>Vibrionaceae</taxon>
        <taxon>Vibrio</taxon>
    </lineage>
</organism>
<comment type="caution">
    <text evidence="2">The sequence shown here is derived from an EMBL/GenBank/DDBJ whole genome shotgun (WGS) entry which is preliminary data.</text>
</comment>
<keyword evidence="1" id="KW-0175">Coiled coil</keyword>
<dbReference type="RefSeq" id="WP_114091636.1">
    <property type="nucleotide sequence ID" value="NZ_QOUW02000007.1"/>
</dbReference>
<name>A0A8B3DNG0_VIBHA</name>
<evidence type="ECO:0000256" key="1">
    <source>
        <dbReference type="SAM" id="Coils"/>
    </source>
</evidence>
<evidence type="ECO:0000313" key="2">
    <source>
        <dbReference type="EMBL" id="RIW17850.1"/>
    </source>
</evidence>
<dbReference type="Proteomes" id="UP000253437">
    <property type="component" value="Unassembled WGS sequence"/>
</dbReference>
<dbReference type="AlphaFoldDB" id="A0A8B3DNG0"/>
<accession>A0A8B3DNG0</accession>
<sequence length="464" mass="52875">MSTNDVFTIDVPWLNALAESPVQINEFEVPIIKLMQHIIDSLLEKLASKTGAADQELQQRYADVVKSRQEYIEKLERSKQATETMRGFRNRAEANEKTALADVTYWRDKFESLDVEHKKLERQFKLAQDEIDGIPKLVENKVALELSRVSQDTASSAELQEAHDALDLSELQVSQLKEKNEKLVESNQSLNHRANEAEAKSAQLDQLAQVQAETIVHQQEAVANADRNYRQLMYHIDELQGYCSIITNENVQLSGDNLYLEQIRELHNMKQLWISDDKDWQAFFVAKSHLTDLPEGAPEPDRNFGIIFLINTSGGGGHTVYLDKEGSIVFPTQIGKECFLPEKYHESFKAGVRALPVEEMEAAIKRAVSRSRQIVKFATLIDPDWNATLGHVEIAQRMRDYIPEHELTRRLTSIERSRALAPNTMDLIARINKRFGSAYVLKNNKPKIGGAAKGQRKKKRAKRK</sequence>
<reference evidence="2 3" key="1">
    <citation type="submission" date="2018-08" db="EMBL/GenBank/DDBJ databases">
        <title>Vibrio harveyi strains pathogenic to white snook Centropomus viridis Lockington (1877) and potential probiotic bacteria.</title>
        <authorList>
            <person name="Soto-Rodriguez S."/>
            <person name="Gomez-Gil B."/>
            <person name="Lozano-Olvera R."/>
        </authorList>
    </citation>
    <scope>NUCLEOTIDE SEQUENCE [LARGE SCALE GENOMIC DNA]</scope>
    <source>
        <strain evidence="2 3">CAIM 1508</strain>
    </source>
</reference>
<protein>
    <submittedName>
        <fullName evidence="2">Uncharacterized protein</fullName>
    </submittedName>
</protein>
<dbReference type="EMBL" id="QOUW02000007">
    <property type="protein sequence ID" value="RIW17850.1"/>
    <property type="molecule type" value="Genomic_DNA"/>
</dbReference>
<proteinExistence type="predicted"/>